<protein>
    <submittedName>
        <fullName evidence="2">VWA domain-containing protein</fullName>
    </submittedName>
</protein>
<keyword evidence="3" id="KW-1185">Reference proteome</keyword>
<sequence>MTTRTQTTLPETQRGPAERLLDVVLGGSAHLWHHRPGLNVSGTWEAAAHAHPQARARWPKVAPGLFVPAAVKLYGQLLELYRLNPTLMAHFASYALTQTDWRDLKVATCALMLVQGHAGLPVRDGQGAVAFHDDDFRAIGEAMVLHYVRRSTRMLTPKAVLRVAELLEVPEIARLNREAGFGDPASHKPPMGRWKNVARKWLAAREANLPMLQGLVKAGYKETLKKLARKAGYKPMSQGFFEVLGWKQKQADAGHRDVGLQGLTLVKRERFDGLSEAEICEWIELERLSYKEVVGRLPKDVGLTPAILATLLPSLSDRDLRLMTPTLEELGLLEEPSVKARWERAVSRATDQRSLNIAKNVRGEGLRRKLEEASDNAARQAVAQATADMDVRVMFLIDKSGSMEGAIEQSKEALSRILAGFPMDKLHVAAFDTMGTVLKPKAANRTAVQHMLADMKASGGTVHGAAVHALHRAGVRIPAEAKLVVMVVGDEAGEAGDQFAKAFHGCGYTVAAMAMLVSVAGARGNTVRTGAAQLGVPFSEVSVGQFADPYQVPRVLQTLMDAPRMAGARQSGWVDRVMSTPLLKVA</sequence>
<dbReference type="EMBL" id="RAVZ01000017">
    <property type="protein sequence ID" value="RKG92934.1"/>
    <property type="molecule type" value="Genomic_DNA"/>
</dbReference>
<comment type="caution">
    <text evidence="2">The sequence shown here is derived from an EMBL/GenBank/DDBJ whole genome shotgun (WGS) entry which is preliminary data.</text>
</comment>
<accession>A0A3A8JKW2</accession>
<dbReference type="RefSeq" id="WP_120539347.1">
    <property type="nucleotide sequence ID" value="NZ_RAVZ01000017.1"/>
</dbReference>
<dbReference type="InterPro" id="IPR036465">
    <property type="entry name" value="vWFA_dom_sf"/>
</dbReference>
<dbReference type="Gene3D" id="3.40.50.410">
    <property type="entry name" value="von Willebrand factor, type A domain"/>
    <property type="match status" value="1"/>
</dbReference>
<gene>
    <name evidence="2" type="ORF">D7V88_04515</name>
</gene>
<dbReference type="Pfam" id="PF13519">
    <property type="entry name" value="VWA_2"/>
    <property type="match status" value="1"/>
</dbReference>
<feature type="domain" description="VWFA" evidence="1">
    <location>
        <begin position="393"/>
        <end position="490"/>
    </location>
</feature>
<evidence type="ECO:0000313" key="2">
    <source>
        <dbReference type="EMBL" id="RKG92934.1"/>
    </source>
</evidence>
<reference evidence="3" key="1">
    <citation type="submission" date="2018-09" db="EMBL/GenBank/DDBJ databases">
        <authorList>
            <person name="Livingstone P.G."/>
            <person name="Whitworth D.E."/>
        </authorList>
    </citation>
    <scope>NUCLEOTIDE SEQUENCE [LARGE SCALE GENOMIC DNA]</scope>
    <source>
        <strain evidence="3">CA054A</strain>
    </source>
</reference>
<evidence type="ECO:0000313" key="3">
    <source>
        <dbReference type="Proteomes" id="UP000268094"/>
    </source>
</evidence>
<dbReference type="Proteomes" id="UP000268094">
    <property type="component" value="Unassembled WGS sequence"/>
</dbReference>
<proteinExistence type="predicted"/>
<name>A0A3A8JKW2_9BACT</name>
<dbReference type="OrthoDB" id="5377439at2"/>
<dbReference type="AlphaFoldDB" id="A0A3A8JKW2"/>
<dbReference type="SUPFAM" id="SSF53300">
    <property type="entry name" value="vWA-like"/>
    <property type="match status" value="1"/>
</dbReference>
<dbReference type="InterPro" id="IPR002035">
    <property type="entry name" value="VWF_A"/>
</dbReference>
<evidence type="ECO:0000259" key="1">
    <source>
        <dbReference type="Pfam" id="PF13519"/>
    </source>
</evidence>
<organism evidence="2 3">
    <name type="scientific">Corallococcus terminator</name>
    <dbReference type="NCBI Taxonomy" id="2316733"/>
    <lineage>
        <taxon>Bacteria</taxon>
        <taxon>Pseudomonadati</taxon>
        <taxon>Myxococcota</taxon>
        <taxon>Myxococcia</taxon>
        <taxon>Myxococcales</taxon>
        <taxon>Cystobacterineae</taxon>
        <taxon>Myxococcaceae</taxon>
        <taxon>Corallococcus</taxon>
    </lineage>
</organism>